<dbReference type="PANTHER" id="PTHR43649:SF33">
    <property type="entry name" value="POLYGALACTURONAN_RHAMNOGALACTURONAN-BINDING PROTEIN YTCQ"/>
    <property type="match status" value="1"/>
</dbReference>
<dbReference type="Pfam" id="PF01547">
    <property type="entry name" value="SBP_bac_1"/>
    <property type="match status" value="1"/>
</dbReference>
<evidence type="ECO:0000256" key="2">
    <source>
        <dbReference type="ARBA" id="ARBA00022729"/>
    </source>
</evidence>
<dbReference type="PANTHER" id="PTHR43649">
    <property type="entry name" value="ARABINOSE-BINDING PROTEIN-RELATED"/>
    <property type="match status" value="1"/>
</dbReference>
<evidence type="ECO:0008006" key="9">
    <source>
        <dbReference type="Google" id="ProtNLM"/>
    </source>
</evidence>
<accession>A0A6J4I2M9</accession>
<keyword evidence="3" id="KW-0472">Membrane</keyword>
<evidence type="ECO:0000256" key="3">
    <source>
        <dbReference type="ARBA" id="ARBA00023136"/>
    </source>
</evidence>
<dbReference type="PROSITE" id="PS51257">
    <property type="entry name" value="PROKAR_LIPOPROTEIN"/>
    <property type="match status" value="1"/>
</dbReference>
<gene>
    <name evidence="8" type="ORF">AVDCRST_MAG77-1663</name>
</gene>
<evidence type="ECO:0000256" key="7">
    <source>
        <dbReference type="SAM" id="SignalP"/>
    </source>
</evidence>
<feature type="chain" id="PRO_5026805259" description="ABC transporter, substrate-binding protein (Cluster 1, maltose/g3p/polyamine/iron)" evidence="7">
    <location>
        <begin position="34"/>
        <end position="449"/>
    </location>
</feature>
<reference evidence="8" key="1">
    <citation type="submission" date="2020-02" db="EMBL/GenBank/DDBJ databases">
        <authorList>
            <person name="Meier V. D."/>
        </authorList>
    </citation>
    <scope>NUCLEOTIDE SEQUENCE</scope>
    <source>
        <strain evidence="8">AVDCRST_MAG77</strain>
    </source>
</reference>
<feature type="region of interest" description="Disordered" evidence="6">
    <location>
        <begin position="311"/>
        <end position="338"/>
    </location>
</feature>
<evidence type="ECO:0000313" key="8">
    <source>
        <dbReference type="EMBL" id="CAA9240742.1"/>
    </source>
</evidence>
<name>A0A6J4I2M9_9CHLR</name>
<proteinExistence type="predicted"/>
<dbReference type="SUPFAM" id="SSF53850">
    <property type="entry name" value="Periplasmic binding protein-like II"/>
    <property type="match status" value="1"/>
</dbReference>
<dbReference type="Gene3D" id="3.40.190.10">
    <property type="entry name" value="Periplasmic binding protein-like II"/>
    <property type="match status" value="2"/>
</dbReference>
<keyword evidence="5" id="KW-0449">Lipoprotein</keyword>
<dbReference type="InterPro" id="IPR006059">
    <property type="entry name" value="SBP"/>
</dbReference>
<feature type="signal peptide" evidence="7">
    <location>
        <begin position="1"/>
        <end position="33"/>
    </location>
</feature>
<dbReference type="InterPro" id="IPR050490">
    <property type="entry name" value="Bact_solute-bd_prot1"/>
</dbReference>
<keyword evidence="1" id="KW-1003">Cell membrane</keyword>
<sequence>MRRQTARATRVGTRRWALGALGVSVGAGALALAACGAGGETGGAAKEAKPASIKVLMGTAGAMPILDKLKDSFKAAHPTITPEYEETSGTAQTQQKVLTYAAAGTLPDVLPEHPNYVADFAGRGLLTDLQPLGAKDRSADVGDFFPGVLDHFRVNDVLVGFPWNSGPSIIYFNRTLLDRLGVKAPGQREKEGKWDWMAFQEVARATTTGTGSGRTMGFQQPNLNLDWMDAFIWQAGGEVFSKHVKKCLLGEPAAIQAVQFLADLHTKDRVVAYGDEAKDFPNGVESGKVAMRFGNKDQAIEILNASAQNTFKPGLAPTPRGRGGRANRDGPQANGIGKGTKELDAAWAYMKHMSNLETQKIRLAANLTTPVRKSAAKTTEFTKSLYDWESAAFWQDAADTTRNLPKPSRYTDINTAWRASFDKVLKGEQAVRPAMEDLVRQVDALLAAG</sequence>
<organism evidence="8">
    <name type="scientific">uncultured Chloroflexota bacterium</name>
    <dbReference type="NCBI Taxonomy" id="166587"/>
    <lineage>
        <taxon>Bacteria</taxon>
        <taxon>Bacillati</taxon>
        <taxon>Chloroflexota</taxon>
        <taxon>environmental samples</taxon>
    </lineage>
</organism>
<dbReference type="AlphaFoldDB" id="A0A6J4I2M9"/>
<dbReference type="EMBL" id="CADCTC010000095">
    <property type="protein sequence ID" value="CAA9240742.1"/>
    <property type="molecule type" value="Genomic_DNA"/>
</dbReference>
<evidence type="ECO:0000256" key="1">
    <source>
        <dbReference type="ARBA" id="ARBA00022475"/>
    </source>
</evidence>
<evidence type="ECO:0000256" key="6">
    <source>
        <dbReference type="SAM" id="MobiDB-lite"/>
    </source>
</evidence>
<evidence type="ECO:0000256" key="4">
    <source>
        <dbReference type="ARBA" id="ARBA00023139"/>
    </source>
</evidence>
<evidence type="ECO:0000256" key="5">
    <source>
        <dbReference type="ARBA" id="ARBA00023288"/>
    </source>
</evidence>
<protein>
    <recommendedName>
        <fullName evidence="9">ABC transporter, substrate-binding protein (Cluster 1, maltose/g3p/polyamine/iron)</fullName>
    </recommendedName>
</protein>
<keyword evidence="4" id="KW-0564">Palmitate</keyword>
<keyword evidence="2 7" id="KW-0732">Signal</keyword>